<proteinExistence type="predicted"/>
<sequence length="95" mass="10771">MAFADFLKAAFGFVFGYDLDAARKSYDEVLSPPFLTINIVFFLEEERKRPQSLLDYVPCDDSLDCFAFPPPHLPLSGPSPSHTFAGWQHRRFGVV</sequence>
<organism evidence="1">
    <name type="scientific">Dichomitus squalens</name>
    <dbReference type="NCBI Taxonomy" id="114155"/>
    <lineage>
        <taxon>Eukaryota</taxon>
        <taxon>Fungi</taxon>
        <taxon>Dikarya</taxon>
        <taxon>Basidiomycota</taxon>
        <taxon>Agaricomycotina</taxon>
        <taxon>Agaricomycetes</taxon>
        <taxon>Polyporales</taxon>
        <taxon>Polyporaceae</taxon>
        <taxon>Dichomitus</taxon>
    </lineage>
</organism>
<name>A0A4Q9MTZ8_9APHY</name>
<gene>
    <name evidence="1" type="ORF">BD311DRAFT_753345</name>
</gene>
<evidence type="ECO:0000313" key="1">
    <source>
        <dbReference type="EMBL" id="TBU31145.1"/>
    </source>
</evidence>
<dbReference type="Proteomes" id="UP000292957">
    <property type="component" value="Unassembled WGS sequence"/>
</dbReference>
<dbReference type="OrthoDB" id="2713217at2759"/>
<accession>A0A4Q9MTZ8</accession>
<protein>
    <submittedName>
        <fullName evidence="1">Uncharacterized protein</fullName>
    </submittedName>
</protein>
<reference evidence="1" key="1">
    <citation type="submission" date="2019-01" db="EMBL/GenBank/DDBJ databases">
        <title>Draft genome sequences of three monokaryotic isolates of the white-rot basidiomycete fungus Dichomitus squalens.</title>
        <authorList>
            <consortium name="DOE Joint Genome Institute"/>
            <person name="Lopez S.C."/>
            <person name="Andreopoulos B."/>
            <person name="Pangilinan J."/>
            <person name="Lipzen A."/>
            <person name="Riley R."/>
            <person name="Ahrendt S."/>
            <person name="Ng V."/>
            <person name="Barry K."/>
            <person name="Daum C."/>
            <person name="Grigoriev I.V."/>
            <person name="Hilden K.S."/>
            <person name="Makela M.R."/>
            <person name="de Vries R.P."/>
        </authorList>
    </citation>
    <scope>NUCLEOTIDE SEQUENCE [LARGE SCALE GENOMIC DNA]</scope>
    <source>
        <strain evidence="1">OM18370.1</strain>
    </source>
</reference>
<dbReference type="AlphaFoldDB" id="A0A4Q9MTZ8"/>
<dbReference type="EMBL" id="ML143401">
    <property type="protein sequence ID" value="TBU31145.1"/>
    <property type="molecule type" value="Genomic_DNA"/>
</dbReference>